<feature type="domain" description="N-acetyltransferase" evidence="1">
    <location>
        <begin position="1"/>
        <end position="77"/>
    </location>
</feature>
<dbReference type="GO" id="GO:0016747">
    <property type="term" value="F:acyltransferase activity, transferring groups other than amino-acyl groups"/>
    <property type="evidence" value="ECO:0007669"/>
    <property type="project" value="InterPro"/>
</dbReference>
<dbReference type="InterPro" id="IPR016181">
    <property type="entry name" value="Acyl_CoA_acyltransferase"/>
</dbReference>
<dbReference type="EMBL" id="CP015961">
    <property type="protein sequence ID" value="ANI92112.1"/>
    <property type="molecule type" value="Genomic_DNA"/>
</dbReference>
<dbReference type="CDD" id="cd04301">
    <property type="entry name" value="NAT_SF"/>
    <property type="match status" value="1"/>
</dbReference>
<reference evidence="2 3" key="1">
    <citation type="submission" date="2016-06" db="EMBL/GenBank/DDBJ databases">
        <title>Complete genome sequence of a saline-alkali tolerant type strain Dietzia timorensis ID05-A0528T.</title>
        <authorList>
            <person name="Wu X."/>
        </authorList>
    </citation>
    <scope>NUCLEOTIDE SEQUENCE [LARGE SCALE GENOMIC DNA]</scope>
    <source>
        <strain evidence="2 3">ID05-A0528</strain>
    </source>
</reference>
<dbReference type="STRING" id="499555.BJL86_1330"/>
<dbReference type="Pfam" id="PF00583">
    <property type="entry name" value="Acetyltransf_1"/>
    <property type="match status" value="1"/>
</dbReference>
<keyword evidence="2" id="KW-0808">Transferase</keyword>
<dbReference type="Gene3D" id="3.40.630.30">
    <property type="match status" value="1"/>
</dbReference>
<sequence length="82" mass="9107">MRIAPAFRGRGLARELLEFVLDKAREGHERTVFLETGVADLFVPARRLYASAGFVRCGPYGEYGPDSLSVFMRLDLDAAPAF</sequence>
<protein>
    <submittedName>
        <fullName evidence="2">Putative N-acetyltransferase YsnE</fullName>
    </submittedName>
</protein>
<proteinExistence type="predicted"/>
<evidence type="ECO:0000313" key="3">
    <source>
        <dbReference type="Proteomes" id="UP000186104"/>
    </source>
</evidence>
<name>A0A173LN15_9ACTN</name>
<dbReference type="AlphaFoldDB" id="A0A173LN15"/>
<dbReference type="SUPFAM" id="SSF55729">
    <property type="entry name" value="Acyl-CoA N-acyltransferases (Nat)"/>
    <property type="match status" value="1"/>
</dbReference>
<accession>A0A173LN15</accession>
<dbReference type="Proteomes" id="UP000186104">
    <property type="component" value="Chromosome"/>
</dbReference>
<dbReference type="InterPro" id="IPR000182">
    <property type="entry name" value="GNAT_dom"/>
</dbReference>
<keyword evidence="3" id="KW-1185">Reference proteome</keyword>
<dbReference type="KEGG" id="dtm:BJL86_1330"/>
<dbReference type="PROSITE" id="PS51186">
    <property type="entry name" value="GNAT"/>
    <property type="match status" value="1"/>
</dbReference>
<organism evidence="2 3">
    <name type="scientific">Dietzia timorensis</name>
    <dbReference type="NCBI Taxonomy" id="499555"/>
    <lineage>
        <taxon>Bacteria</taxon>
        <taxon>Bacillati</taxon>
        <taxon>Actinomycetota</taxon>
        <taxon>Actinomycetes</taxon>
        <taxon>Mycobacteriales</taxon>
        <taxon>Dietziaceae</taxon>
        <taxon>Dietzia</taxon>
    </lineage>
</organism>
<evidence type="ECO:0000259" key="1">
    <source>
        <dbReference type="PROSITE" id="PS51186"/>
    </source>
</evidence>
<gene>
    <name evidence="2" type="ORF">BJL86_1330</name>
</gene>
<evidence type="ECO:0000313" key="2">
    <source>
        <dbReference type="EMBL" id="ANI92112.1"/>
    </source>
</evidence>